<dbReference type="EMBL" id="CAAALY010088395">
    <property type="protein sequence ID" value="VEL27600.1"/>
    <property type="molecule type" value="Genomic_DNA"/>
</dbReference>
<accession>A0A448X466</accession>
<protein>
    <submittedName>
        <fullName evidence="3">Uncharacterized protein</fullName>
    </submittedName>
</protein>
<evidence type="ECO:0000256" key="2">
    <source>
        <dbReference type="SAM" id="Phobius"/>
    </source>
</evidence>
<keyword evidence="2" id="KW-0472">Membrane</keyword>
<sequence>MSTGATNGSHSSSANSKGKKTGKPKPVGITSKRAAALEAAEEAAGMIPLQINNLKETRALDEKKRKVGSYSSHFTFFLIFFTHRFIFHFNLKRNYS</sequence>
<gene>
    <name evidence="3" type="ORF">PXEA_LOCUS21040</name>
</gene>
<feature type="compositionally biased region" description="Polar residues" evidence="1">
    <location>
        <begin position="1"/>
        <end position="16"/>
    </location>
</feature>
<evidence type="ECO:0000313" key="4">
    <source>
        <dbReference type="Proteomes" id="UP000784294"/>
    </source>
</evidence>
<comment type="caution">
    <text evidence="3">The sequence shown here is derived from an EMBL/GenBank/DDBJ whole genome shotgun (WGS) entry which is preliminary data.</text>
</comment>
<reference evidence="3" key="1">
    <citation type="submission" date="2018-11" db="EMBL/GenBank/DDBJ databases">
        <authorList>
            <consortium name="Pathogen Informatics"/>
        </authorList>
    </citation>
    <scope>NUCLEOTIDE SEQUENCE</scope>
</reference>
<dbReference type="Proteomes" id="UP000784294">
    <property type="component" value="Unassembled WGS sequence"/>
</dbReference>
<feature type="transmembrane region" description="Helical" evidence="2">
    <location>
        <begin position="67"/>
        <end position="87"/>
    </location>
</feature>
<dbReference type="AlphaFoldDB" id="A0A448X466"/>
<keyword evidence="2" id="KW-0812">Transmembrane</keyword>
<organism evidence="3 4">
    <name type="scientific">Protopolystoma xenopodis</name>
    <dbReference type="NCBI Taxonomy" id="117903"/>
    <lineage>
        <taxon>Eukaryota</taxon>
        <taxon>Metazoa</taxon>
        <taxon>Spiralia</taxon>
        <taxon>Lophotrochozoa</taxon>
        <taxon>Platyhelminthes</taxon>
        <taxon>Monogenea</taxon>
        <taxon>Polyopisthocotylea</taxon>
        <taxon>Polystomatidea</taxon>
        <taxon>Polystomatidae</taxon>
        <taxon>Protopolystoma</taxon>
    </lineage>
</organism>
<evidence type="ECO:0000313" key="3">
    <source>
        <dbReference type="EMBL" id="VEL27600.1"/>
    </source>
</evidence>
<proteinExistence type="predicted"/>
<evidence type="ECO:0000256" key="1">
    <source>
        <dbReference type="SAM" id="MobiDB-lite"/>
    </source>
</evidence>
<name>A0A448X466_9PLAT</name>
<keyword evidence="4" id="KW-1185">Reference proteome</keyword>
<feature type="region of interest" description="Disordered" evidence="1">
    <location>
        <begin position="1"/>
        <end position="30"/>
    </location>
</feature>
<keyword evidence="2" id="KW-1133">Transmembrane helix</keyword>